<sequence>MDYQIITADYNSPYLEQLKKWFESEWKREYIFHRNIPNPLIALSGERLLGGLAFTEYPNPEKEGMALWINALFVKQENRKSGIASDLISAANEMTGSVELYVLTHIPLLYQKSGWTIISVEEKNSVLKAPLP</sequence>
<keyword evidence="3" id="KW-1185">Reference proteome</keyword>
<evidence type="ECO:0000313" key="2">
    <source>
        <dbReference type="EMBL" id="MBB6479516.1"/>
    </source>
</evidence>
<organism evidence="2 3">
    <name type="scientific">Spirochaeta isovalerica</name>
    <dbReference type="NCBI Taxonomy" id="150"/>
    <lineage>
        <taxon>Bacteria</taxon>
        <taxon>Pseudomonadati</taxon>
        <taxon>Spirochaetota</taxon>
        <taxon>Spirochaetia</taxon>
        <taxon>Spirochaetales</taxon>
        <taxon>Spirochaetaceae</taxon>
        <taxon>Spirochaeta</taxon>
    </lineage>
</organism>
<proteinExistence type="predicted"/>
<dbReference type="Pfam" id="PF00583">
    <property type="entry name" value="Acetyltransf_1"/>
    <property type="match status" value="1"/>
</dbReference>
<reference evidence="2 3" key="1">
    <citation type="submission" date="2020-08" db="EMBL/GenBank/DDBJ databases">
        <title>Genomic Encyclopedia of Type Strains, Phase IV (KMG-IV): sequencing the most valuable type-strain genomes for metagenomic binning, comparative biology and taxonomic classification.</title>
        <authorList>
            <person name="Goeker M."/>
        </authorList>
    </citation>
    <scope>NUCLEOTIDE SEQUENCE [LARGE SCALE GENOMIC DNA]</scope>
    <source>
        <strain evidence="2 3">DSM 2461</strain>
    </source>
</reference>
<dbReference type="RefSeq" id="WP_184744814.1">
    <property type="nucleotide sequence ID" value="NZ_JACHGJ010000002.1"/>
</dbReference>
<protein>
    <submittedName>
        <fullName evidence="2">GNAT superfamily N-acetyltransferase</fullName>
    </submittedName>
</protein>
<accession>A0A841R6P9</accession>
<dbReference type="Gene3D" id="3.40.630.30">
    <property type="match status" value="1"/>
</dbReference>
<name>A0A841R6P9_9SPIO</name>
<dbReference type="InterPro" id="IPR000182">
    <property type="entry name" value="GNAT_dom"/>
</dbReference>
<dbReference type="CDD" id="cd04301">
    <property type="entry name" value="NAT_SF"/>
    <property type="match status" value="1"/>
</dbReference>
<dbReference type="AlphaFoldDB" id="A0A841R6P9"/>
<dbReference type="GO" id="GO:0016747">
    <property type="term" value="F:acyltransferase activity, transferring groups other than amino-acyl groups"/>
    <property type="evidence" value="ECO:0007669"/>
    <property type="project" value="InterPro"/>
</dbReference>
<dbReference type="EMBL" id="JACHGJ010000002">
    <property type="protein sequence ID" value="MBB6479516.1"/>
    <property type="molecule type" value="Genomic_DNA"/>
</dbReference>
<dbReference type="InterPro" id="IPR016181">
    <property type="entry name" value="Acyl_CoA_acyltransferase"/>
</dbReference>
<comment type="caution">
    <text evidence="2">The sequence shown here is derived from an EMBL/GenBank/DDBJ whole genome shotgun (WGS) entry which is preliminary data.</text>
</comment>
<dbReference type="Proteomes" id="UP000587760">
    <property type="component" value="Unassembled WGS sequence"/>
</dbReference>
<dbReference type="PROSITE" id="PS51186">
    <property type="entry name" value="GNAT"/>
    <property type="match status" value="1"/>
</dbReference>
<feature type="domain" description="N-acetyltransferase" evidence="1">
    <location>
        <begin position="1"/>
        <end position="132"/>
    </location>
</feature>
<dbReference type="SUPFAM" id="SSF55729">
    <property type="entry name" value="Acyl-CoA N-acyltransferases (Nat)"/>
    <property type="match status" value="1"/>
</dbReference>
<keyword evidence="2" id="KW-0808">Transferase</keyword>
<gene>
    <name evidence="2" type="ORF">HNR50_001174</name>
</gene>
<evidence type="ECO:0000259" key="1">
    <source>
        <dbReference type="PROSITE" id="PS51186"/>
    </source>
</evidence>
<evidence type="ECO:0000313" key="3">
    <source>
        <dbReference type="Proteomes" id="UP000587760"/>
    </source>
</evidence>